<sequence length="294" mass="33494">MGGAEVSILMPPKLLEIDEESKEEDRLFNADSATGPLFNLKACDMPVLKQHTIIKQRNPSTFSRNLQNLKAAKSSTQKSKNGESSLLLSNLNSLQKQTGTQASKPKLIKGMTTNVSPKKTQPPRIPIASTAPNQSIRVSQERIFPLSPSQNTQVLYTEQRRPGYPQDYSTLNANDDSYMTLRYYDQSIQPQYIENNQYQRFAQTQKSSYLQSVPNLRYPDRYDQVTPSPQAFYTNSPQYVEMMQPPHQARMPLQRQPTPTEYALYGLAGGQHPNIQLRASPKYAQQKQWNNNYQ</sequence>
<proteinExistence type="predicted"/>
<accession>A0A8J8T5G1</accession>
<reference evidence="2" key="1">
    <citation type="submission" date="2019-06" db="EMBL/GenBank/DDBJ databases">
        <authorList>
            <person name="Zheng W."/>
        </authorList>
    </citation>
    <scope>NUCLEOTIDE SEQUENCE</scope>
    <source>
        <strain evidence="2">QDHG01</strain>
    </source>
</reference>
<dbReference type="Proteomes" id="UP000785679">
    <property type="component" value="Unassembled WGS sequence"/>
</dbReference>
<keyword evidence="3" id="KW-1185">Reference proteome</keyword>
<name>A0A8J8T5G1_HALGN</name>
<protein>
    <submittedName>
        <fullName evidence="2">Uncharacterized protein</fullName>
    </submittedName>
</protein>
<evidence type="ECO:0000313" key="3">
    <source>
        <dbReference type="Proteomes" id="UP000785679"/>
    </source>
</evidence>
<feature type="region of interest" description="Disordered" evidence="1">
    <location>
        <begin position="96"/>
        <end position="134"/>
    </location>
</feature>
<gene>
    <name evidence="2" type="ORF">FGO68_gene3386</name>
</gene>
<evidence type="ECO:0000313" key="2">
    <source>
        <dbReference type="EMBL" id="TNV82445.1"/>
    </source>
</evidence>
<comment type="caution">
    <text evidence="2">The sequence shown here is derived from an EMBL/GenBank/DDBJ whole genome shotgun (WGS) entry which is preliminary data.</text>
</comment>
<organism evidence="2 3">
    <name type="scientific">Halteria grandinella</name>
    <dbReference type="NCBI Taxonomy" id="5974"/>
    <lineage>
        <taxon>Eukaryota</taxon>
        <taxon>Sar</taxon>
        <taxon>Alveolata</taxon>
        <taxon>Ciliophora</taxon>
        <taxon>Intramacronucleata</taxon>
        <taxon>Spirotrichea</taxon>
        <taxon>Stichotrichia</taxon>
        <taxon>Sporadotrichida</taxon>
        <taxon>Halteriidae</taxon>
        <taxon>Halteria</taxon>
    </lineage>
</organism>
<evidence type="ECO:0000256" key="1">
    <source>
        <dbReference type="SAM" id="MobiDB-lite"/>
    </source>
</evidence>
<dbReference type="EMBL" id="RRYP01004949">
    <property type="protein sequence ID" value="TNV82445.1"/>
    <property type="molecule type" value="Genomic_DNA"/>
</dbReference>
<dbReference type="AlphaFoldDB" id="A0A8J8T5G1"/>